<comment type="caution">
    <text evidence="2">The sequence shown here is derived from an EMBL/GenBank/DDBJ whole genome shotgun (WGS) entry which is preliminary data.</text>
</comment>
<reference evidence="2" key="2">
    <citation type="submission" date="2020-09" db="EMBL/GenBank/DDBJ databases">
        <authorList>
            <person name="Sun Q."/>
            <person name="Zhou Y."/>
        </authorList>
    </citation>
    <scope>NUCLEOTIDE SEQUENCE</scope>
    <source>
        <strain evidence="2">CGMCC 4.3508</strain>
    </source>
</reference>
<proteinExistence type="predicted"/>
<reference evidence="2" key="1">
    <citation type="journal article" date="2014" name="Int. J. Syst. Evol. Microbiol.">
        <title>Complete genome sequence of Corynebacterium casei LMG S-19264T (=DSM 44701T), isolated from a smear-ripened cheese.</title>
        <authorList>
            <consortium name="US DOE Joint Genome Institute (JGI-PGF)"/>
            <person name="Walter F."/>
            <person name="Albersmeier A."/>
            <person name="Kalinowski J."/>
            <person name="Ruckert C."/>
        </authorList>
    </citation>
    <scope>NUCLEOTIDE SEQUENCE</scope>
    <source>
        <strain evidence="2">CGMCC 4.3508</strain>
    </source>
</reference>
<feature type="compositionally biased region" description="Low complexity" evidence="1">
    <location>
        <begin position="19"/>
        <end position="32"/>
    </location>
</feature>
<gene>
    <name evidence="2" type="ORF">GCM10011588_54000</name>
</gene>
<dbReference type="AlphaFoldDB" id="A0A917VXW4"/>
<sequence>MDDAAHPHAFSGSRTAPVGRSATSGASRAARSTEIGGWRALWRLDRHCVRIIEVRDESGSRVSVAGSPDLAEMRERWPDLTPLWDAVRHDLWTSVATAAGRG</sequence>
<organism evidence="2 3">
    <name type="scientific">Nocardia jinanensis</name>
    <dbReference type="NCBI Taxonomy" id="382504"/>
    <lineage>
        <taxon>Bacteria</taxon>
        <taxon>Bacillati</taxon>
        <taxon>Actinomycetota</taxon>
        <taxon>Actinomycetes</taxon>
        <taxon>Mycobacteriales</taxon>
        <taxon>Nocardiaceae</taxon>
        <taxon>Nocardia</taxon>
    </lineage>
</organism>
<keyword evidence="3" id="KW-1185">Reference proteome</keyword>
<dbReference type="Proteomes" id="UP000638263">
    <property type="component" value="Unassembled WGS sequence"/>
</dbReference>
<accession>A0A917VXW4</accession>
<protein>
    <submittedName>
        <fullName evidence="2">Uncharacterized protein</fullName>
    </submittedName>
</protein>
<evidence type="ECO:0000313" key="2">
    <source>
        <dbReference type="EMBL" id="GGL32401.1"/>
    </source>
</evidence>
<evidence type="ECO:0000313" key="3">
    <source>
        <dbReference type="Proteomes" id="UP000638263"/>
    </source>
</evidence>
<evidence type="ECO:0000256" key="1">
    <source>
        <dbReference type="SAM" id="MobiDB-lite"/>
    </source>
</evidence>
<name>A0A917VXW4_9NOCA</name>
<dbReference type="EMBL" id="BMMH01000014">
    <property type="protein sequence ID" value="GGL32401.1"/>
    <property type="molecule type" value="Genomic_DNA"/>
</dbReference>
<feature type="region of interest" description="Disordered" evidence="1">
    <location>
        <begin position="1"/>
        <end position="32"/>
    </location>
</feature>